<proteinExistence type="inferred from homology"/>
<evidence type="ECO:0000256" key="3">
    <source>
        <dbReference type="ARBA" id="ARBA00022475"/>
    </source>
</evidence>
<sequence>MKAAVRHSQKKIGVKSNRKSIVLLGMALPFVILVFMFNYVPLFGWVYAFFDYKPGIPLADSKFVGLKFFELIVNDGGDMARVLKNTLAMGLLGILCAPLPVLFAIMLNEVKPKFFRKFVQTAATFPNFISWVIVFSLSFSIFSNEGLFNRVMLSLGVIDEPTNLLGNLGAVWYFQTALLIWKSLGWTSVIYLAAIAGIDSEIYEAGKMDGAGRLKLIWHVTVPGLMPTFIVLLLLSVSNILTIGFDQYYAFKNPLVADNIEVLDLYVYRIGIATNDYSYATAIGIAKTFVGIVLLFSVNSFAKKVRGQSIV</sequence>
<dbReference type="PANTHER" id="PTHR43227:SF11">
    <property type="entry name" value="BLL4140 PROTEIN"/>
    <property type="match status" value="1"/>
</dbReference>
<keyword evidence="6 7" id="KW-0472">Membrane</keyword>
<dbReference type="PROSITE" id="PS50928">
    <property type="entry name" value="ABC_TM1"/>
    <property type="match status" value="1"/>
</dbReference>
<dbReference type="GO" id="GO:0005886">
    <property type="term" value="C:plasma membrane"/>
    <property type="evidence" value="ECO:0007669"/>
    <property type="project" value="UniProtKB-SubCell"/>
</dbReference>
<dbReference type="SUPFAM" id="SSF161098">
    <property type="entry name" value="MetI-like"/>
    <property type="match status" value="1"/>
</dbReference>
<evidence type="ECO:0000256" key="6">
    <source>
        <dbReference type="ARBA" id="ARBA00023136"/>
    </source>
</evidence>
<feature type="transmembrane region" description="Helical" evidence="7">
    <location>
        <begin position="87"/>
        <end position="107"/>
    </location>
</feature>
<protein>
    <submittedName>
        <fullName evidence="9">Putative aldouronate transport system permease protein</fullName>
    </submittedName>
</protein>
<dbReference type="GO" id="GO:0055085">
    <property type="term" value="P:transmembrane transport"/>
    <property type="evidence" value="ECO:0007669"/>
    <property type="project" value="InterPro"/>
</dbReference>
<feature type="domain" description="ABC transmembrane type-1" evidence="8">
    <location>
        <begin position="83"/>
        <end position="298"/>
    </location>
</feature>
<evidence type="ECO:0000256" key="1">
    <source>
        <dbReference type="ARBA" id="ARBA00004651"/>
    </source>
</evidence>
<accession>A0A3D9KH81</accession>
<feature type="transmembrane region" description="Helical" evidence="7">
    <location>
        <begin position="172"/>
        <end position="195"/>
    </location>
</feature>
<reference evidence="9 10" key="1">
    <citation type="submission" date="2018-07" db="EMBL/GenBank/DDBJ databases">
        <title>Genomic Encyclopedia of Type Strains, Phase III (KMG-III): the genomes of soil and plant-associated and newly described type strains.</title>
        <authorList>
            <person name="Whitman W."/>
        </authorList>
    </citation>
    <scope>NUCLEOTIDE SEQUENCE [LARGE SCALE GENOMIC DNA]</scope>
    <source>
        <strain evidence="9 10">CECT 7287</strain>
    </source>
</reference>
<dbReference type="Pfam" id="PF00528">
    <property type="entry name" value="BPD_transp_1"/>
    <property type="match status" value="1"/>
</dbReference>
<evidence type="ECO:0000256" key="7">
    <source>
        <dbReference type="RuleBase" id="RU363032"/>
    </source>
</evidence>
<name>A0A3D9KH81_9BACL</name>
<dbReference type="InterPro" id="IPR000515">
    <property type="entry name" value="MetI-like"/>
</dbReference>
<evidence type="ECO:0000313" key="9">
    <source>
        <dbReference type="EMBL" id="RED85522.1"/>
    </source>
</evidence>
<feature type="transmembrane region" description="Helical" evidence="7">
    <location>
        <begin position="119"/>
        <end position="142"/>
    </location>
</feature>
<feature type="transmembrane region" description="Helical" evidence="7">
    <location>
        <begin position="216"/>
        <end position="245"/>
    </location>
</feature>
<evidence type="ECO:0000313" key="10">
    <source>
        <dbReference type="Proteomes" id="UP000256977"/>
    </source>
</evidence>
<gene>
    <name evidence="9" type="ORF">DFP98_104227</name>
</gene>
<keyword evidence="10" id="KW-1185">Reference proteome</keyword>
<comment type="subcellular location">
    <subcellularLocation>
        <location evidence="1 7">Cell membrane</location>
        <topology evidence="1 7">Multi-pass membrane protein</topology>
    </subcellularLocation>
</comment>
<keyword evidence="5 7" id="KW-1133">Transmembrane helix</keyword>
<comment type="similarity">
    <text evidence="7">Belongs to the binding-protein-dependent transport system permease family.</text>
</comment>
<keyword evidence="4 7" id="KW-0812">Transmembrane</keyword>
<dbReference type="PANTHER" id="PTHR43227">
    <property type="entry name" value="BLL4140 PROTEIN"/>
    <property type="match status" value="1"/>
</dbReference>
<dbReference type="EMBL" id="QRDZ01000004">
    <property type="protein sequence ID" value="RED85522.1"/>
    <property type="molecule type" value="Genomic_DNA"/>
</dbReference>
<dbReference type="InterPro" id="IPR035906">
    <property type="entry name" value="MetI-like_sf"/>
</dbReference>
<comment type="caution">
    <text evidence="9">The sequence shown here is derived from an EMBL/GenBank/DDBJ whole genome shotgun (WGS) entry which is preliminary data.</text>
</comment>
<organism evidence="9 10">
    <name type="scientific">Cohnella phaseoli</name>
    <dbReference type="NCBI Taxonomy" id="456490"/>
    <lineage>
        <taxon>Bacteria</taxon>
        <taxon>Bacillati</taxon>
        <taxon>Bacillota</taxon>
        <taxon>Bacilli</taxon>
        <taxon>Bacillales</taxon>
        <taxon>Paenibacillaceae</taxon>
        <taxon>Cohnella</taxon>
    </lineage>
</organism>
<evidence type="ECO:0000259" key="8">
    <source>
        <dbReference type="PROSITE" id="PS50928"/>
    </source>
</evidence>
<feature type="transmembrane region" description="Helical" evidence="7">
    <location>
        <begin position="277"/>
        <end position="298"/>
    </location>
</feature>
<dbReference type="AlphaFoldDB" id="A0A3D9KH81"/>
<evidence type="ECO:0000256" key="4">
    <source>
        <dbReference type="ARBA" id="ARBA00022692"/>
    </source>
</evidence>
<feature type="transmembrane region" description="Helical" evidence="7">
    <location>
        <begin position="21"/>
        <end position="48"/>
    </location>
</feature>
<dbReference type="Proteomes" id="UP000256977">
    <property type="component" value="Unassembled WGS sequence"/>
</dbReference>
<evidence type="ECO:0000256" key="2">
    <source>
        <dbReference type="ARBA" id="ARBA00022448"/>
    </source>
</evidence>
<dbReference type="CDD" id="cd06261">
    <property type="entry name" value="TM_PBP2"/>
    <property type="match status" value="1"/>
</dbReference>
<evidence type="ECO:0000256" key="5">
    <source>
        <dbReference type="ARBA" id="ARBA00022989"/>
    </source>
</evidence>
<keyword evidence="3" id="KW-1003">Cell membrane</keyword>
<keyword evidence="2 7" id="KW-0813">Transport</keyword>
<dbReference type="InterPro" id="IPR050809">
    <property type="entry name" value="UgpAE/MalFG_permease"/>
</dbReference>
<dbReference type="Gene3D" id="1.10.3720.10">
    <property type="entry name" value="MetI-like"/>
    <property type="match status" value="1"/>
</dbReference>